<dbReference type="InterPro" id="IPR005483">
    <property type="entry name" value="CPSase_dom"/>
</dbReference>
<organism evidence="9 10">
    <name type="scientific">Anser brachyrhynchus</name>
    <name type="common">Pink-footed goose</name>
    <dbReference type="NCBI Taxonomy" id="132585"/>
    <lineage>
        <taxon>Eukaryota</taxon>
        <taxon>Metazoa</taxon>
        <taxon>Chordata</taxon>
        <taxon>Craniata</taxon>
        <taxon>Vertebrata</taxon>
        <taxon>Euteleostomi</taxon>
        <taxon>Archelosauria</taxon>
        <taxon>Archosauria</taxon>
        <taxon>Dinosauria</taxon>
        <taxon>Saurischia</taxon>
        <taxon>Theropoda</taxon>
        <taxon>Coelurosauria</taxon>
        <taxon>Aves</taxon>
        <taxon>Neognathae</taxon>
        <taxon>Galloanserae</taxon>
        <taxon>Anseriformes</taxon>
        <taxon>Anatidae</taxon>
        <taxon>Anserinae</taxon>
        <taxon>Anser</taxon>
    </lineage>
</organism>
<comment type="catalytic activity">
    <reaction evidence="6">
        <text>hydrogencarbonate + NH4(+) + 2 ATP = carbamoyl phosphate + 2 ADP + phosphate + 2 H(+)</text>
        <dbReference type="Rhea" id="RHEA:18029"/>
        <dbReference type="ChEBI" id="CHEBI:15378"/>
        <dbReference type="ChEBI" id="CHEBI:17544"/>
        <dbReference type="ChEBI" id="CHEBI:28938"/>
        <dbReference type="ChEBI" id="CHEBI:30616"/>
        <dbReference type="ChEBI" id="CHEBI:43474"/>
        <dbReference type="ChEBI" id="CHEBI:58228"/>
        <dbReference type="ChEBI" id="CHEBI:456216"/>
        <dbReference type="EC" id="6.3.4.16"/>
    </reaction>
</comment>
<evidence type="ECO:0000259" key="8">
    <source>
        <dbReference type="PROSITE" id="PS50975"/>
    </source>
</evidence>
<keyword evidence="3 7" id="KW-0547">Nucleotide-binding</keyword>
<feature type="domain" description="ATP-grasp" evidence="8">
    <location>
        <begin position="418"/>
        <end position="610"/>
    </location>
</feature>
<dbReference type="Pfam" id="PF00117">
    <property type="entry name" value="GATase"/>
    <property type="match status" value="1"/>
</dbReference>
<dbReference type="Pfam" id="PF02787">
    <property type="entry name" value="CPSase_L_D3"/>
    <property type="match status" value="1"/>
</dbReference>
<dbReference type="Proteomes" id="UP000694426">
    <property type="component" value="Unplaced"/>
</dbReference>
<dbReference type="Gene3D" id="3.30.470.20">
    <property type="entry name" value="ATP-grasp fold, B domain"/>
    <property type="match status" value="1"/>
</dbReference>
<dbReference type="InterPro" id="IPR005480">
    <property type="entry name" value="CPSase_lsu_oligo"/>
</dbReference>
<evidence type="ECO:0000256" key="4">
    <source>
        <dbReference type="ARBA" id="ARBA00022840"/>
    </source>
</evidence>
<reference evidence="9" key="1">
    <citation type="submission" date="2025-08" db="UniProtKB">
        <authorList>
            <consortium name="Ensembl"/>
        </authorList>
    </citation>
    <scope>IDENTIFICATION</scope>
</reference>
<dbReference type="SUPFAM" id="SSF52440">
    <property type="entry name" value="PreATP-grasp domain"/>
    <property type="match status" value="1"/>
</dbReference>
<dbReference type="SMART" id="SM01096">
    <property type="entry name" value="CPSase_L_D3"/>
    <property type="match status" value="1"/>
</dbReference>
<reference evidence="9" key="2">
    <citation type="submission" date="2025-09" db="UniProtKB">
        <authorList>
            <consortium name="Ensembl"/>
        </authorList>
    </citation>
    <scope>IDENTIFICATION</scope>
</reference>
<dbReference type="InterPro" id="IPR036480">
    <property type="entry name" value="CarbP_synth_ssu_N_sf"/>
</dbReference>
<evidence type="ECO:0000313" key="9">
    <source>
        <dbReference type="Ensembl" id="ENSABRP00000024765.1"/>
    </source>
</evidence>
<dbReference type="SUPFAM" id="SSF52317">
    <property type="entry name" value="Class I glutamine amidotransferase-like"/>
    <property type="match status" value="1"/>
</dbReference>
<dbReference type="Pfam" id="PF00988">
    <property type="entry name" value="CPSase_sm_chain"/>
    <property type="match status" value="1"/>
</dbReference>
<accession>A0A8B9CU73</accession>
<dbReference type="PRINTS" id="PR00098">
    <property type="entry name" value="CPSASE"/>
</dbReference>
<dbReference type="PANTHER" id="PTHR11405:SF53">
    <property type="entry name" value="CARBAMOYL-PHOSPHATE SYNTHASE [AMMONIA], MITOCHONDRIAL"/>
    <property type="match status" value="1"/>
</dbReference>
<dbReference type="SMART" id="SM01097">
    <property type="entry name" value="CPSase_sm_chain"/>
    <property type="match status" value="1"/>
</dbReference>
<dbReference type="InterPro" id="IPR058047">
    <property type="entry name" value="CPSase_preATP-grasp"/>
</dbReference>
<dbReference type="InterPro" id="IPR002474">
    <property type="entry name" value="CarbamoylP_synth_ssu_N"/>
</dbReference>
<dbReference type="SUPFAM" id="SSF48108">
    <property type="entry name" value="Carbamoyl phosphate synthetase, large subunit connection domain"/>
    <property type="match status" value="1"/>
</dbReference>
<gene>
    <name evidence="9" type="primary">CPS1</name>
</gene>
<dbReference type="InterPro" id="IPR005479">
    <property type="entry name" value="CPAse_ATP-bd"/>
</dbReference>
<dbReference type="PROSITE" id="PS50975">
    <property type="entry name" value="ATP_GRASP"/>
    <property type="match status" value="1"/>
</dbReference>
<dbReference type="Pfam" id="PF25596">
    <property type="entry name" value="CPSase_L_D1"/>
    <property type="match status" value="1"/>
</dbReference>
<evidence type="ECO:0000256" key="6">
    <source>
        <dbReference type="ARBA" id="ARBA00047359"/>
    </source>
</evidence>
<keyword evidence="4 7" id="KW-0067">ATP-binding</keyword>
<dbReference type="GO" id="GO:0004088">
    <property type="term" value="F:carbamoyl-phosphate synthase (glutamine-hydrolyzing) activity"/>
    <property type="evidence" value="ECO:0007669"/>
    <property type="project" value="TreeGrafter"/>
</dbReference>
<dbReference type="GO" id="GO:0046872">
    <property type="term" value="F:metal ion binding"/>
    <property type="evidence" value="ECO:0007669"/>
    <property type="project" value="InterPro"/>
</dbReference>
<keyword evidence="2" id="KW-0677">Repeat</keyword>
<dbReference type="FunFam" id="3.40.50.20:FF:000012">
    <property type="entry name" value="Carbamoyl-phosphate synthase 1, mitochondrial"/>
    <property type="match status" value="1"/>
</dbReference>
<dbReference type="SUPFAM" id="SSF56059">
    <property type="entry name" value="Glutathione synthetase ATP-binding domain-like"/>
    <property type="match status" value="1"/>
</dbReference>
<dbReference type="NCBIfam" id="NF003671">
    <property type="entry name" value="PRK05294.1"/>
    <property type="match status" value="1"/>
</dbReference>
<dbReference type="InterPro" id="IPR029062">
    <property type="entry name" value="Class_I_gatase-like"/>
</dbReference>
<dbReference type="InterPro" id="IPR016185">
    <property type="entry name" value="PreATP-grasp_dom_sf"/>
</dbReference>
<evidence type="ECO:0000256" key="2">
    <source>
        <dbReference type="ARBA" id="ARBA00022737"/>
    </source>
</evidence>
<dbReference type="EC" id="6.3.4.16" evidence="5"/>
<dbReference type="Pfam" id="PF02786">
    <property type="entry name" value="CPSase_L_D2"/>
    <property type="match status" value="1"/>
</dbReference>
<dbReference type="GO" id="GO:0005737">
    <property type="term" value="C:cytoplasm"/>
    <property type="evidence" value="ECO:0007669"/>
    <property type="project" value="TreeGrafter"/>
</dbReference>
<dbReference type="AlphaFoldDB" id="A0A8B9CU73"/>
<dbReference type="PANTHER" id="PTHR11405">
    <property type="entry name" value="CARBAMOYLTRANSFERASE FAMILY MEMBER"/>
    <property type="match status" value="1"/>
</dbReference>
<protein>
    <recommendedName>
        <fullName evidence="5">carbamoyl-phosphate synthase (ammonia)</fullName>
        <ecNumber evidence="5">6.3.4.16</ecNumber>
    </recommendedName>
</protein>
<evidence type="ECO:0000256" key="1">
    <source>
        <dbReference type="ARBA" id="ARBA00022598"/>
    </source>
</evidence>
<dbReference type="CDD" id="cd01744">
    <property type="entry name" value="GATase1_CPSase"/>
    <property type="match status" value="1"/>
</dbReference>
<evidence type="ECO:0000313" key="10">
    <source>
        <dbReference type="Proteomes" id="UP000694426"/>
    </source>
</evidence>
<dbReference type="Gene3D" id="3.50.30.20">
    <property type="entry name" value="Carbamoyl-phosphate synthase small subunit, N-terminal domain"/>
    <property type="match status" value="1"/>
</dbReference>
<dbReference type="Ensembl" id="ENSABRT00000034742.1">
    <property type="protein sequence ID" value="ENSABRP00000024765.1"/>
    <property type="gene ID" value="ENSABRG00000020606.1"/>
</dbReference>
<dbReference type="GeneTree" id="ENSGT00940000157192"/>
<dbReference type="GO" id="GO:0004087">
    <property type="term" value="F:carbamoyl-phosphate synthase (ammonia) activity"/>
    <property type="evidence" value="ECO:0007669"/>
    <property type="project" value="UniProtKB-EC"/>
</dbReference>
<dbReference type="InterPro" id="IPR011761">
    <property type="entry name" value="ATP-grasp"/>
</dbReference>
<dbReference type="InterPro" id="IPR017926">
    <property type="entry name" value="GATASE"/>
</dbReference>
<dbReference type="PRINTS" id="PR00099">
    <property type="entry name" value="CPSGATASE"/>
</dbReference>
<dbReference type="PRINTS" id="PR00096">
    <property type="entry name" value="GATASE"/>
</dbReference>
<name>A0A8B9CU73_9AVES</name>
<dbReference type="GO" id="GO:0005524">
    <property type="term" value="F:ATP binding"/>
    <property type="evidence" value="ECO:0007669"/>
    <property type="project" value="UniProtKB-UniRule"/>
</dbReference>
<evidence type="ECO:0000256" key="3">
    <source>
        <dbReference type="ARBA" id="ARBA00022741"/>
    </source>
</evidence>
<dbReference type="InterPro" id="IPR035686">
    <property type="entry name" value="CPSase_GATase1"/>
</dbReference>
<keyword evidence="10" id="KW-1185">Reference proteome</keyword>
<evidence type="ECO:0000256" key="5">
    <source>
        <dbReference type="ARBA" id="ARBA00044063"/>
    </source>
</evidence>
<dbReference type="FunFam" id="3.30.470.20:FF:000001">
    <property type="entry name" value="Carbamoyl-phosphate synthase large chain"/>
    <property type="match status" value="1"/>
</dbReference>
<sequence length="928" mass="101877">TANLVLKDGTKMKGYSFGYPSSTAGEVVFNTGISGYTEALTDPSYRGQILTLANPIVGNSGVPDTAVLDEMGLRRFLESDGIKVMVATQELSEGRSSLLFLTRERLKSQFSRLQTHIHLFLCSPHCLSFPLIFSQRGAEVHLVPWDHDFTSMEYDGLVISGGPGNPMNAQEVIQSVRKVLESNRPEPLFGISMGHVITGIAAGATSYKMQTANRYGQNQPVLNAVNGQAVITAQNHGYAIDSSTLPPGWKPLFVNANDQTNEGIMHETRPIFTAQFYPDANPGPTDTEVSKVLILGSGGLSIGQAGEFDYSGSQAVKAMKEENVRTVLMNPNIASVQTNETGIKQADAVYFLPITPHFVTEVIKAECPDGLILGMGGQTALNCGVELFKQGVLQQYGVKVLGTSVESIMATEDRKLFSDKLTELNEKIAPSFAVESIEDALKAAEKISYPVMIRSAYALGGLGSGICPDEESLLDLGTKAFAMTNQILVEKSVVGWKEIEYEVVRDAVDNCIAVCSMENIDAMGVHTGDSVVVAPSQTLANEEFQMLRDRAIKVVRHLGIVGECNIQFALHPTSLEYYIIEVNARLSRSSALASKATGYPLAFIAAKIALGIPLPEIKNVMTGNTSACFEPSLDYVVTKIPRWDLDRFQGTSNRIGSSMKSVGEVMAIGRTFEESFQKALRMCHPSVDGFSSLLPLNKAWPASTDLQKELSEPSSTRIYAMAKALANKVPVDVICKLTAIDKWFLYKMRGIVNMEKMLKEANSEAIPEETLRRAKQLGFSDKQVGKCLGLTELQCRQLRLRKNIAPWVKKEHDVKFDDCGVMVLGCGPYHIGKSFLQLLCFPCTPEPSLDIPVVHLFLFSYGDKTLWSTVHRTSIPSRKFAFYTCLETSFHALEKQETFYYLKLRSMSPGCDFHKVLGNFFNLTFGKC</sequence>
<proteinExistence type="predicted"/>
<dbReference type="PROSITE" id="PS00867">
    <property type="entry name" value="CPSASE_2"/>
    <property type="match status" value="1"/>
</dbReference>
<dbReference type="SUPFAM" id="SSF52021">
    <property type="entry name" value="Carbamoyl phosphate synthetase, small subunit N-terminal domain"/>
    <property type="match status" value="1"/>
</dbReference>
<dbReference type="Gene3D" id="3.40.50.880">
    <property type="match status" value="1"/>
</dbReference>
<dbReference type="InterPro" id="IPR036897">
    <property type="entry name" value="CarbamoylP_synth_lsu_oligo_sf"/>
</dbReference>
<dbReference type="GO" id="GO:0006541">
    <property type="term" value="P:glutamine metabolic process"/>
    <property type="evidence" value="ECO:0007669"/>
    <property type="project" value="TreeGrafter"/>
</dbReference>
<dbReference type="PROSITE" id="PS00866">
    <property type="entry name" value="CPSASE_1"/>
    <property type="match status" value="1"/>
</dbReference>
<keyword evidence="1" id="KW-0436">Ligase</keyword>
<dbReference type="Gene3D" id="3.40.50.20">
    <property type="match status" value="1"/>
</dbReference>
<dbReference type="PROSITE" id="PS51273">
    <property type="entry name" value="GATASE_TYPE_1"/>
    <property type="match status" value="1"/>
</dbReference>
<evidence type="ECO:0000256" key="7">
    <source>
        <dbReference type="PROSITE-ProRule" id="PRU00409"/>
    </source>
</evidence>
<dbReference type="Gene3D" id="1.10.1030.10">
    <property type="entry name" value="Carbamoyl-phosphate synthetase, large subunit oligomerisation domain"/>
    <property type="match status" value="1"/>
</dbReference>